<dbReference type="SUPFAM" id="SSF49265">
    <property type="entry name" value="Fibronectin type III"/>
    <property type="match status" value="1"/>
</dbReference>
<keyword evidence="1 2" id="KW-0732">Signal</keyword>
<dbReference type="AlphaFoldDB" id="A0A1M5BST3"/>
<evidence type="ECO:0000259" key="3">
    <source>
        <dbReference type="PROSITE" id="PS50853"/>
    </source>
</evidence>
<dbReference type="Pfam" id="PF00041">
    <property type="entry name" value="fn3"/>
    <property type="match status" value="1"/>
</dbReference>
<gene>
    <name evidence="4" type="ORF">SAMN05444377_10980</name>
</gene>
<proteinExistence type="predicted"/>
<dbReference type="EMBL" id="FQVQ01000009">
    <property type="protein sequence ID" value="SHF45589.1"/>
    <property type="molecule type" value="Genomic_DNA"/>
</dbReference>
<evidence type="ECO:0000256" key="1">
    <source>
        <dbReference type="ARBA" id="ARBA00022729"/>
    </source>
</evidence>
<dbReference type="OrthoDB" id="1274898at2"/>
<dbReference type="InterPro" id="IPR003961">
    <property type="entry name" value="FN3_dom"/>
</dbReference>
<dbReference type="Gene3D" id="2.60.40.10">
    <property type="entry name" value="Immunoglobulins"/>
    <property type="match status" value="1"/>
</dbReference>
<evidence type="ECO:0000313" key="5">
    <source>
        <dbReference type="Proteomes" id="UP000184147"/>
    </source>
</evidence>
<evidence type="ECO:0000313" key="4">
    <source>
        <dbReference type="EMBL" id="SHF45589.1"/>
    </source>
</evidence>
<accession>A0A1M5BST3</accession>
<dbReference type="CDD" id="cd00063">
    <property type="entry name" value="FN3"/>
    <property type="match status" value="1"/>
</dbReference>
<sequence length="555" mass="58533">MKKTLLFWGLALVLGSSESLVFSQNLQPMPIQSGFNADVVANGVGPSASSTTADVDGVNYNFVARDFQLTSTSAALTYGLPTNGLITSLVAAPAGLTYQLASYNSPNSLRLQNANDAGTLVFTTPLAAVNLYMLATSGSGASTVSVTVNFTDNTSQTFTNLALADWYGGTNFAITGLGRINRTNDVLETGSGTNPRLYQIPMALATGNQSKLIQSVTVTKTGTGGIPNIMAFSANAFTPCEGPTNITYVSANDGGTLSWTAPANAPSSGYEYYYSTSATPPNDTTIPSGSVAAGVTSVTLTGLPIGTTYYFWVRSNCGTEQGFWQFTSFTTGQLSVTYTNGDINTEFSTTATVTSTNACPGSLTVNVPAGYYIASTDVSYTMTTASNGWMSEQRSLLVCTTNATTEAAISSGVGGTTGTYSYSRTGLNLANNLTGAVNFELRAWRTFGGSGCDANYNKVDNNSWKITVTLTQTLSNTENEQPKVTVYPVPFRSVLHLTQADEIQTVTFRDTTGKVIRTLESPEAAVNLADLASGLYWVSLQMRDGSVQNTKVIKE</sequence>
<feature type="domain" description="Fibronectin type-III" evidence="3">
    <location>
        <begin position="239"/>
        <end position="335"/>
    </location>
</feature>
<dbReference type="InterPro" id="IPR036116">
    <property type="entry name" value="FN3_sf"/>
</dbReference>
<dbReference type="PROSITE" id="PS50853">
    <property type="entry name" value="FN3"/>
    <property type="match status" value="1"/>
</dbReference>
<dbReference type="Pfam" id="PF18962">
    <property type="entry name" value="Por_Secre_tail"/>
    <property type="match status" value="1"/>
</dbReference>
<dbReference type="Proteomes" id="UP000184147">
    <property type="component" value="Unassembled WGS sequence"/>
</dbReference>
<evidence type="ECO:0000256" key="2">
    <source>
        <dbReference type="SAM" id="SignalP"/>
    </source>
</evidence>
<dbReference type="InterPro" id="IPR013783">
    <property type="entry name" value="Ig-like_fold"/>
</dbReference>
<keyword evidence="5" id="KW-1185">Reference proteome</keyword>
<dbReference type="STRING" id="1124188.SAMN05444377_10980"/>
<reference evidence="4 5" key="1">
    <citation type="submission" date="2016-11" db="EMBL/GenBank/DDBJ databases">
        <authorList>
            <person name="Jaros S."/>
            <person name="Januszkiewicz K."/>
            <person name="Wedrychowicz H."/>
        </authorList>
    </citation>
    <scope>NUCLEOTIDE SEQUENCE [LARGE SCALE GENOMIC DNA]</scope>
    <source>
        <strain evidence="4 5">DSM 25660</strain>
    </source>
</reference>
<feature type="chain" id="PRO_5013087198" evidence="2">
    <location>
        <begin position="24"/>
        <end position="555"/>
    </location>
</feature>
<organism evidence="4 5">
    <name type="scientific">Flavobacterium fontis</name>
    <dbReference type="NCBI Taxonomy" id="1124188"/>
    <lineage>
        <taxon>Bacteria</taxon>
        <taxon>Pseudomonadati</taxon>
        <taxon>Bacteroidota</taxon>
        <taxon>Flavobacteriia</taxon>
        <taxon>Flavobacteriales</taxon>
        <taxon>Flavobacteriaceae</taxon>
        <taxon>Flavobacterium</taxon>
    </lineage>
</organism>
<protein>
    <submittedName>
        <fullName evidence="4">Por secretion system C-terminal sorting domain-containing protein</fullName>
    </submittedName>
</protein>
<dbReference type="NCBIfam" id="TIGR04183">
    <property type="entry name" value="Por_Secre_tail"/>
    <property type="match status" value="1"/>
</dbReference>
<name>A0A1M5BST3_9FLAO</name>
<dbReference type="InterPro" id="IPR026444">
    <property type="entry name" value="Secre_tail"/>
</dbReference>
<feature type="signal peptide" evidence="2">
    <location>
        <begin position="1"/>
        <end position="23"/>
    </location>
</feature>
<dbReference type="RefSeq" id="WP_073363493.1">
    <property type="nucleotide sequence ID" value="NZ_FQVQ01000009.1"/>
</dbReference>